<proteinExistence type="predicted"/>
<feature type="compositionally biased region" description="Pro residues" evidence="1">
    <location>
        <begin position="14"/>
        <end position="28"/>
    </location>
</feature>
<name>A0A7S3VLZ7_DUNTE</name>
<accession>A0A7S3VLZ7</accession>
<evidence type="ECO:0000313" key="2">
    <source>
        <dbReference type="EMBL" id="CAE0493385.1"/>
    </source>
</evidence>
<dbReference type="EMBL" id="HBIP01014561">
    <property type="protein sequence ID" value="CAE0493385.1"/>
    <property type="molecule type" value="Transcribed_RNA"/>
</dbReference>
<feature type="region of interest" description="Disordered" evidence="1">
    <location>
        <begin position="1"/>
        <end position="59"/>
    </location>
</feature>
<dbReference type="AlphaFoldDB" id="A0A7S3VLZ7"/>
<feature type="compositionally biased region" description="Basic and acidic residues" evidence="1">
    <location>
        <begin position="50"/>
        <end position="59"/>
    </location>
</feature>
<evidence type="ECO:0000256" key="1">
    <source>
        <dbReference type="SAM" id="MobiDB-lite"/>
    </source>
</evidence>
<gene>
    <name evidence="2" type="ORF">DTER00134_LOCUS8458</name>
</gene>
<sequence>MGKKKGGQQQQQPKPAPVEEPQAPPPSEAPAAPVEEPQPAAPVVSVEEQSQQKDVESLSLEEAREEIRALRKQLADRDAAAKAGPDNEGMVKLQERLQQLRNEQREADAAKDAAWRQLKSVVNKISELAQAPASTPAAS</sequence>
<protein>
    <submittedName>
        <fullName evidence="2">Uncharacterized protein</fullName>
    </submittedName>
</protein>
<feature type="compositionally biased region" description="Low complexity" evidence="1">
    <location>
        <begin position="29"/>
        <end position="48"/>
    </location>
</feature>
<reference evidence="2" key="1">
    <citation type="submission" date="2021-01" db="EMBL/GenBank/DDBJ databases">
        <authorList>
            <person name="Corre E."/>
            <person name="Pelletier E."/>
            <person name="Niang G."/>
            <person name="Scheremetjew M."/>
            <person name="Finn R."/>
            <person name="Kale V."/>
            <person name="Holt S."/>
            <person name="Cochrane G."/>
            <person name="Meng A."/>
            <person name="Brown T."/>
            <person name="Cohen L."/>
        </authorList>
    </citation>
    <scope>NUCLEOTIDE SEQUENCE</scope>
    <source>
        <strain evidence="2">CCMP1320</strain>
    </source>
</reference>
<organism evidence="2">
    <name type="scientific">Dunaliella tertiolecta</name>
    <name type="common">Green alga</name>
    <dbReference type="NCBI Taxonomy" id="3047"/>
    <lineage>
        <taxon>Eukaryota</taxon>
        <taxon>Viridiplantae</taxon>
        <taxon>Chlorophyta</taxon>
        <taxon>core chlorophytes</taxon>
        <taxon>Chlorophyceae</taxon>
        <taxon>CS clade</taxon>
        <taxon>Chlamydomonadales</taxon>
        <taxon>Dunaliellaceae</taxon>
        <taxon>Dunaliella</taxon>
    </lineage>
</organism>